<dbReference type="SUPFAM" id="SSF52047">
    <property type="entry name" value="RNI-like"/>
    <property type="match status" value="1"/>
</dbReference>
<dbReference type="AlphaFoldDB" id="U9TPR6"/>
<dbReference type="HOGENOM" id="CLU_065500_0_1_1"/>
<dbReference type="EMBL" id="KI287435">
    <property type="protein sequence ID" value="ESA10110.1"/>
    <property type="molecule type" value="Genomic_DNA"/>
</dbReference>
<accession>U9TPR6</accession>
<sequence>MLVKNHLSKIINLHQNLKKILLSYDNIPLYQSLLLSKDYNCSNTLNTLVLYKINFNGIFNLNKIFEQLNVLESVHIIYCFPINIGVIQQIINLSKPFKLKSLLMDWTSQIDESFQSLLQKSGDYLEKFNFEFEYNRELIFKQQIFESIIKYCKNIKSLDLHENNNQIFYQIFKLIENIKHKLNYLSIRVKFFLLI</sequence>
<name>U9TPR6_RHIID</name>
<dbReference type="InterPro" id="IPR032675">
    <property type="entry name" value="LRR_dom_sf"/>
</dbReference>
<proteinExistence type="predicted"/>
<gene>
    <name evidence="1" type="ORF">GLOINDRAFT_29809</name>
</gene>
<reference evidence="1" key="1">
    <citation type="submission" date="2013-07" db="EMBL/GenBank/DDBJ databases">
        <title>The genome of an arbuscular mycorrhizal fungus provides insights into the evolution of the oldest plant symbiosis.</title>
        <authorList>
            <consortium name="DOE Joint Genome Institute"/>
            <person name="Tisserant E."/>
            <person name="Malbreil M."/>
            <person name="Kuo A."/>
            <person name="Kohler A."/>
            <person name="Symeonidi A."/>
            <person name="Balestrini R."/>
            <person name="Charron P."/>
            <person name="Duensing N."/>
            <person name="Frei-dit-Frey N."/>
            <person name="Gianinazzi-Pearson V."/>
            <person name="Gilbert B."/>
            <person name="Handa Y."/>
            <person name="Hijri M."/>
            <person name="Kaul R."/>
            <person name="Kawaguchi M."/>
            <person name="Krajinski F."/>
            <person name="Lammers P."/>
            <person name="Lapierre D."/>
            <person name="Masclaux F.G."/>
            <person name="Murat C."/>
            <person name="Morin E."/>
            <person name="Ndikumana S."/>
            <person name="Pagni M."/>
            <person name="Petitpierre D."/>
            <person name="Requena N."/>
            <person name="Rosikiewicz P."/>
            <person name="Riley R."/>
            <person name="Saito K."/>
            <person name="San Clemente H."/>
            <person name="Shapiro H."/>
            <person name="van Tuinen D."/>
            <person name="Becard G."/>
            <person name="Bonfante P."/>
            <person name="Paszkowski U."/>
            <person name="Shachar-Hill Y."/>
            <person name="Young J.P."/>
            <person name="Sanders I.R."/>
            <person name="Henrissat B."/>
            <person name="Rensing S.A."/>
            <person name="Grigoriev I.V."/>
            <person name="Corradi N."/>
            <person name="Roux C."/>
            <person name="Martin F."/>
        </authorList>
    </citation>
    <scope>NUCLEOTIDE SEQUENCE</scope>
    <source>
        <strain evidence="1">DAOM 197198</strain>
    </source>
</reference>
<protein>
    <submittedName>
        <fullName evidence="1">Uncharacterized protein</fullName>
    </submittedName>
</protein>
<organism evidence="1">
    <name type="scientific">Rhizophagus irregularis (strain DAOM 181602 / DAOM 197198 / MUCL 43194)</name>
    <name type="common">Arbuscular mycorrhizal fungus</name>
    <name type="synonym">Glomus intraradices</name>
    <dbReference type="NCBI Taxonomy" id="747089"/>
    <lineage>
        <taxon>Eukaryota</taxon>
        <taxon>Fungi</taxon>
        <taxon>Fungi incertae sedis</taxon>
        <taxon>Mucoromycota</taxon>
        <taxon>Glomeromycotina</taxon>
        <taxon>Glomeromycetes</taxon>
        <taxon>Glomerales</taxon>
        <taxon>Glomeraceae</taxon>
        <taxon>Rhizophagus</taxon>
    </lineage>
</organism>
<dbReference type="Gene3D" id="3.80.10.10">
    <property type="entry name" value="Ribonuclease Inhibitor"/>
    <property type="match status" value="1"/>
</dbReference>
<evidence type="ECO:0000313" key="1">
    <source>
        <dbReference type="EMBL" id="ESA10110.1"/>
    </source>
</evidence>